<dbReference type="EMBL" id="JAGTJR010000003">
    <property type="protein sequence ID" value="KAH7062133.1"/>
    <property type="molecule type" value="Genomic_DNA"/>
</dbReference>
<sequence length="145" mass="15824">MKFSTPSLISHSIMLRALITGSEAIRCRTLQGNAKHKVKNSSSSSPLALYPSITTQEHHLKSYHRAGPPHALLFSSLRRTVHHTGYTPFARLSPKSTHQSTIHLTTPSQKPHSALAKSILRRAAPAPLPSNSQAKPTPPSTKKTK</sequence>
<keyword evidence="4" id="KW-1185">Reference proteome</keyword>
<dbReference type="Proteomes" id="UP000774617">
    <property type="component" value="Unassembled WGS sequence"/>
</dbReference>
<evidence type="ECO:0000256" key="1">
    <source>
        <dbReference type="SAM" id="MobiDB-lite"/>
    </source>
</evidence>
<feature type="signal peptide" evidence="2">
    <location>
        <begin position="1"/>
        <end position="24"/>
    </location>
</feature>
<proteinExistence type="predicted"/>
<evidence type="ECO:0000313" key="3">
    <source>
        <dbReference type="EMBL" id="KAH7062133.1"/>
    </source>
</evidence>
<comment type="caution">
    <text evidence="3">The sequence shown here is derived from an EMBL/GenBank/DDBJ whole genome shotgun (WGS) entry which is preliminary data.</text>
</comment>
<accession>A0ABQ8GPM5</accession>
<evidence type="ECO:0000313" key="4">
    <source>
        <dbReference type="Proteomes" id="UP000774617"/>
    </source>
</evidence>
<feature type="chain" id="PRO_5046777864" evidence="2">
    <location>
        <begin position="25"/>
        <end position="145"/>
    </location>
</feature>
<feature type="region of interest" description="Disordered" evidence="1">
    <location>
        <begin position="88"/>
        <end position="145"/>
    </location>
</feature>
<name>A0ABQ8GPM5_9PEZI</name>
<feature type="compositionally biased region" description="Polar residues" evidence="1">
    <location>
        <begin position="94"/>
        <end position="111"/>
    </location>
</feature>
<keyword evidence="2" id="KW-0732">Signal</keyword>
<evidence type="ECO:0000256" key="2">
    <source>
        <dbReference type="SAM" id="SignalP"/>
    </source>
</evidence>
<reference evidence="3 4" key="1">
    <citation type="journal article" date="2021" name="Nat. Commun.">
        <title>Genetic determinants of endophytism in the Arabidopsis root mycobiome.</title>
        <authorList>
            <person name="Mesny F."/>
            <person name="Miyauchi S."/>
            <person name="Thiergart T."/>
            <person name="Pickel B."/>
            <person name="Atanasova L."/>
            <person name="Karlsson M."/>
            <person name="Huettel B."/>
            <person name="Barry K.W."/>
            <person name="Haridas S."/>
            <person name="Chen C."/>
            <person name="Bauer D."/>
            <person name="Andreopoulos W."/>
            <person name="Pangilinan J."/>
            <person name="LaButti K."/>
            <person name="Riley R."/>
            <person name="Lipzen A."/>
            <person name="Clum A."/>
            <person name="Drula E."/>
            <person name="Henrissat B."/>
            <person name="Kohler A."/>
            <person name="Grigoriev I.V."/>
            <person name="Martin F.M."/>
            <person name="Hacquard S."/>
        </authorList>
    </citation>
    <scope>NUCLEOTIDE SEQUENCE [LARGE SCALE GENOMIC DNA]</scope>
    <source>
        <strain evidence="3 4">MPI-SDFR-AT-0080</strain>
    </source>
</reference>
<gene>
    <name evidence="3" type="ORF">B0J12DRAFT_227534</name>
</gene>
<organism evidence="3 4">
    <name type="scientific">Macrophomina phaseolina</name>
    <dbReference type="NCBI Taxonomy" id="35725"/>
    <lineage>
        <taxon>Eukaryota</taxon>
        <taxon>Fungi</taxon>
        <taxon>Dikarya</taxon>
        <taxon>Ascomycota</taxon>
        <taxon>Pezizomycotina</taxon>
        <taxon>Dothideomycetes</taxon>
        <taxon>Dothideomycetes incertae sedis</taxon>
        <taxon>Botryosphaeriales</taxon>
        <taxon>Botryosphaeriaceae</taxon>
        <taxon>Macrophomina</taxon>
    </lineage>
</organism>
<protein>
    <submittedName>
        <fullName evidence="3">Uncharacterized protein</fullName>
    </submittedName>
</protein>